<comment type="caution">
    <text evidence="1">The sequence shown here is derived from an EMBL/GenBank/DDBJ whole genome shotgun (WGS) entry which is preliminary data.</text>
</comment>
<dbReference type="EMBL" id="NBNE01000814">
    <property type="protein sequence ID" value="OWZ17102.1"/>
    <property type="molecule type" value="Genomic_DNA"/>
</dbReference>
<name>A0A225WHS7_9STRA</name>
<evidence type="ECO:0000313" key="1">
    <source>
        <dbReference type="EMBL" id="OWZ17102.1"/>
    </source>
</evidence>
<keyword evidence="2" id="KW-1185">Reference proteome</keyword>
<gene>
    <name evidence="1" type="ORF">PHMEG_0009007</name>
</gene>
<protein>
    <submittedName>
        <fullName evidence="1">Uncharacterized protein</fullName>
    </submittedName>
</protein>
<dbReference type="Proteomes" id="UP000198211">
    <property type="component" value="Unassembled WGS sequence"/>
</dbReference>
<reference evidence="2" key="1">
    <citation type="submission" date="2017-03" db="EMBL/GenBank/DDBJ databases">
        <title>Phytopthora megakarya and P. palmivora, two closely related causual agents of cacao black pod achieved similar genome size and gene model numbers by different mechanisms.</title>
        <authorList>
            <person name="Ali S."/>
            <person name="Shao J."/>
            <person name="Larry D.J."/>
            <person name="Kronmiller B."/>
            <person name="Shen D."/>
            <person name="Strem M.D."/>
            <person name="Melnick R.L."/>
            <person name="Guiltinan M.J."/>
            <person name="Tyler B.M."/>
            <person name="Meinhardt L.W."/>
            <person name="Bailey B.A."/>
        </authorList>
    </citation>
    <scope>NUCLEOTIDE SEQUENCE [LARGE SCALE GENOMIC DNA]</scope>
    <source>
        <strain evidence="2">zdho120</strain>
    </source>
</reference>
<dbReference type="AlphaFoldDB" id="A0A225WHS7"/>
<sequence>MPFKKTLHRNGWTAKRSPGRCLDVLCRYIRPDGDPNGNEGDDYSIGEHALADYYNCIYRVEMDNNGELANTGATGREDMIDTSPRIVTFD</sequence>
<proteinExistence type="predicted"/>
<accession>A0A225WHS7</accession>
<organism evidence="1 2">
    <name type="scientific">Phytophthora megakarya</name>
    <dbReference type="NCBI Taxonomy" id="4795"/>
    <lineage>
        <taxon>Eukaryota</taxon>
        <taxon>Sar</taxon>
        <taxon>Stramenopiles</taxon>
        <taxon>Oomycota</taxon>
        <taxon>Peronosporomycetes</taxon>
        <taxon>Peronosporales</taxon>
        <taxon>Peronosporaceae</taxon>
        <taxon>Phytophthora</taxon>
    </lineage>
</organism>
<evidence type="ECO:0000313" key="2">
    <source>
        <dbReference type="Proteomes" id="UP000198211"/>
    </source>
</evidence>